<feature type="transmembrane region" description="Helical" evidence="8">
    <location>
        <begin position="374"/>
        <end position="391"/>
    </location>
</feature>
<keyword evidence="11" id="KW-1185">Reference proteome</keyword>
<keyword evidence="5 8" id="KW-0812">Transmembrane</keyword>
<evidence type="ECO:0000259" key="9">
    <source>
        <dbReference type="Pfam" id="PF13231"/>
    </source>
</evidence>
<dbReference type="GO" id="GO:0005886">
    <property type="term" value="C:plasma membrane"/>
    <property type="evidence" value="ECO:0007669"/>
    <property type="project" value="UniProtKB-SubCell"/>
</dbReference>
<feature type="transmembrane region" description="Helical" evidence="8">
    <location>
        <begin position="21"/>
        <end position="39"/>
    </location>
</feature>
<evidence type="ECO:0000256" key="5">
    <source>
        <dbReference type="ARBA" id="ARBA00022692"/>
    </source>
</evidence>
<name>A0A212PQI5_9CHLR</name>
<dbReference type="InterPro" id="IPR038731">
    <property type="entry name" value="RgtA/B/C-like"/>
</dbReference>
<proteinExistence type="predicted"/>
<dbReference type="PANTHER" id="PTHR33908:SF11">
    <property type="entry name" value="MEMBRANE PROTEIN"/>
    <property type="match status" value="1"/>
</dbReference>
<evidence type="ECO:0000256" key="3">
    <source>
        <dbReference type="ARBA" id="ARBA00022676"/>
    </source>
</evidence>
<evidence type="ECO:0000256" key="7">
    <source>
        <dbReference type="ARBA" id="ARBA00023136"/>
    </source>
</evidence>
<comment type="subcellular location">
    <subcellularLocation>
        <location evidence="1">Cell membrane</location>
        <topology evidence="1">Multi-pass membrane protein</topology>
    </subcellularLocation>
</comment>
<sequence length="453" mass="50301">MAGAGLSRSDALKAERRREQGLLLLFALCVLTFVASIPLPRADGHLIGSDGAFYYAYLPSLLLDGDLDFRNQYERSLPPDHPARSRISPTGIVPNPYPMGPALLWSPFFLVAHGLTQALRAGGTSLPADGYGPLYEGVTLLASMLYGFMALWMLYRLAARWFDPSAAWAAVVLLWFAGNAVYYMVAEPSMAHMTAMFAAALFFRCWLIARARDRGGDWLGLGAAGGLMLLVRPADAIFLIGPFVDRLLGRPLREALRGLPARALAFAGAAILVFLPQALAWGWMYGDLRQSSYLYGATEPLFRWTSPRMLEVLFSSWHGLFTWHPIYAFAVLGLAWAARRDRPLALALAAGFLAQVYLIGAWRDWTQGDAFGGRMFLSAMPAFVFGLSALLEALRRRGWLRPALAIGLLLILWNGLFMVQYRFGFIPMSASLTFRQLVIEKFLLPLELLRRLR</sequence>
<dbReference type="AlphaFoldDB" id="A0A212PQI5"/>
<accession>A0A212PQI5</accession>
<dbReference type="GO" id="GO:0009103">
    <property type="term" value="P:lipopolysaccharide biosynthetic process"/>
    <property type="evidence" value="ECO:0007669"/>
    <property type="project" value="UniProtKB-ARBA"/>
</dbReference>
<evidence type="ECO:0000313" key="10">
    <source>
        <dbReference type="EMBL" id="SNB49176.1"/>
    </source>
</evidence>
<dbReference type="EMBL" id="FYEK01000002">
    <property type="protein sequence ID" value="SNB49176.1"/>
    <property type="molecule type" value="Genomic_DNA"/>
</dbReference>
<feature type="transmembrane region" description="Helical" evidence="8">
    <location>
        <begin position="264"/>
        <end position="284"/>
    </location>
</feature>
<feature type="transmembrane region" description="Helical" evidence="8">
    <location>
        <begin position="403"/>
        <end position="423"/>
    </location>
</feature>
<feature type="transmembrane region" description="Helical" evidence="8">
    <location>
        <begin position="167"/>
        <end position="185"/>
    </location>
</feature>
<feature type="transmembrane region" description="Helical" evidence="8">
    <location>
        <begin position="192"/>
        <end position="209"/>
    </location>
</feature>
<gene>
    <name evidence="10" type="ORF">SAMN02746019_00029090</name>
</gene>
<evidence type="ECO:0000256" key="1">
    <source>
        <dbReference type="ARBA" id="ARBA00004651"/>
    </source>
</evidence>
<keyword evidence="7 8" id="KW-0472">Membrane</keyword>
<evidence type="ECO:0000256" key="4">
    <source>
        <dbReference type="ARBA" id="ARBA00022679"/>
    </source>
</evidence>
<evidence type="ECO:0000256" key="6">
    <source>
        <dbReference type="ARBA" id="ARBA00022989"/>
    </source>
</evidence>
<dbReference type="Pfam" id="PF13231">
    <property type="entry name" value="PMT_2"/>
    <property type="match status" value="1"/>
</dbReference>
<protein>
    <submittedName>
        <fullName evidence="10">Dolichyl-phosphate-mannose-protein mannosyltransferase</fullName>
    </submittedName>
</protein>
<organism evidence="10 11">
    <name type="scientific">Thermoflexus hugenholtzii JAD2</name>
    <dbReference type="NCBI Taxonomy" id="877466"/>
    <lineage>
        <taxon>Bacteria</taxon>
        <taxon>Bacillati</taxon>
        <taxon>Chloroflexota</taxon>
        <taxon>Thermoflexia</taxon>
        <taxon>Thermoflexales</taxon>
        <taxon>Thermoflexaceae</taxon>
        <taxon>Thermoflexus</taxon>
    </lineage>
</organism>
<dbReference type="Proteomes" id="UP000197025">
    <property type="component" value="Unassembled WGS sequence"/>
</dbReference>
<keyword evidence="2" id="KW-1003">Cell membrane</keyword>
<reference evidence="11" key="1">
    <citation type="submission" date="2017-06" db="EMBL/GenBank/DDBJ databases">
        <authorList>
            <person name="Varghese N."/>
            <person name="Submissions S."/>
        </authorList>
    </citation>
    <scope>NUCLEOTIDE SEQUENCE [LARGE SCALE GENOMIC DNA]</scope>
    <source>
        <strain evidence="11">JAD2</strain>
    </source>
</reference>
<dbReference type="InParanoid" id="A0A212PQI5"/>
<dbReference type="PANTHER" id="PTHR33908">
    <property type="entry name" value="MANNOSYLTRANSFERASE YKCB-RELATED"/>
    <property type="match status" value="1"/>
</dbReference>
<evidence type="ECO:0000256" key="2">
    <source>
        <dbReference type="ARBA" id="ARBA00022475"/>
    </source>
</evidence>
<feature type="transmembrane region" description="Helical" evidence="8">
    <location>
        <begin position="317"/>
        <end position="337"/>
    </location>
</feature>
<dbReference type="InterPro" id="IPR050297">
    <property type="entry name" value="LipidA_mod_glycosyltrf_83"/>
</dbReference>
<keyword evidence="4 10" id="KW-0808">Transferase</keyword>
<evidence type="ECO:0000256" key="8">
    <source>
        <dbReference type="SAM" id="Phobius"/>
    </source>
</evidence>
<dbReference type="RefSeq" id="WP_088569769.1">
    <property type="nucleotide sequence ID" value="NZ_FYEK01000002.1"/>
</dbReference>
<feature type="domain" description="Glycosyltransferase RgtA/B/C/D-like" evidence="9">
    <location>
        <begin position="139"/>
        <end position="276"/>
    </location>
</feature>
<evidence type="ECO:0000313" key="11">
    <source>
        <dbReference type="Proteomes" id="UP000197025"/>
    </source>
</evidence>
<keyword evidence="3 10" id="KW-0328">Glycosyltransferase</keyword>
<dbReference type="GO" id="GO:0016763">
    <property type="term" value="F:pentosyltransferase activity"/>
    <property type="evidence" value="ECO:0007669"/>
    <property type="project" value="TreeGrafter"/>
</dbReference>
<dbReference type="OrthoDB" id="136762at2"/>
<feature type="transmembrane region" description="Helical" evidence="8">
    <location>
        <begin position="134"/>
        <end position="155"/>
    </location>
</feature>
<keyword evidence="6 8" id="KW-1133">Transmembrane helix</keyword>
<feature type="transmembrane region" description="Helical" evidence="8">
    <location>
        <begin position="344"/>
        <end position="362"/>
    </location>
</feature>